<dbReference type="GeneTree" id="ENSGT00390000003668"/>
<organism evidence="2 3">
    <name type="scientific">Saimiri boliviensis boliviensis</name>
    <name type="common">Bolivian squirrel monkey</name>
    <dbReference type="NCBI Taxonomy" id="39432"/>
    <lineage>
        <taxon>Eukaryota</taxon>
        <taxon>Metazoa</taxon>
        <taxon>Chordata</taxon>
        <taxon>Craniata</taxon>
        <taxon>Vertebrata</taxon>
        <taxon>Euteleostomi</taxon>
        <taxon>Mammalia</taxon>
        <taxon>Eutheria</taxon>
        <taxon>Euarchontoglires</taxon>
        <taxon>Primates</taxon>
        <taxon>Haplorrhini</taxon>
        <taxon>Platyrrhini</taxon>
        <taxon>Cebidae</taxon>
        <taxon>Saimiriinae</taxon>
        <taxon>Saimiri</taxon>
    </lineage>
</organism>
<dbReference type="GO" id="GO:0004888">
    <property type="term" value="F:transmembrane signaling receptor activity"/>
    <property type="evidence" value="ECO:0007669"/>
    <property type="project" value="InterPro"/>
</dbReference>
<evidence type="ECO:0000256" key="1">
    <source>
        <dbReference type="SAM" id="Phobius"/>
    </source>
</evidence>
<dbReference type="STRING" id="39432.ENSSBOP00000013420"/>
<dbReference type="GO" id="GO:0005886">
    <property type="term" value="C:plasma membrane"/>
    <property type="evidence" value="ECO:0007669"/>
    <property type="project" value="InterPro"/>
</dbReference>
<dbReference type="PANTHER" id="PTHR15028">
    <property type="entry name" value="CD72-RELATED"/>
    <property type="match status" value="1"/>
</dbReference>
<accession>A0A2K6T187</accession>
<sequence>MAEAVTYADLRFVKAPLKKSNSSRLGQDLAADEDGELTYENVQVPSVPGVPLSLASSGLGDNTAARSQQPTASWSAVTSPVVGRILPCRTACLRYLVLGLLLTCLLLGVAAICLGVSCE</sequence>
<dbReference type="Ensembl" id="ENSSBOT00000030214.1">
    <property type="protein sequence ID" value="ENSSBOP00000013420.1"/>
    <property type="gene ID" value="ENSSBOG00000023469.1"/>
</dbReference>
<dbReference type="AlphaFoldDB" id="A0A2K6T187"/>
<keyword evidence="3" id="KW-1185">Reference proteome</keyword>
<keyword evidence="1" id="KW-1133">Transmembrane helix</keyword>
<evidence type="ECO:0000313" key="2">
    <source>
        <dbReference type="Ensembl" id="ENSSBOP00000013420.1"/>
    </source>
</evidence>
<keyword evidence="1" id="KW-0812">Transmembrane</keyword>
<dbReference type="InterPro" id="IPR039689">
    <property type="entry name" value="CD72"/>
</dbReference>
<reference evidence="2" key="2">
    <citation type="submission" date="2025-09" db="UniProtKB">
        <authorList>
            <consortium name="Ensembl"/>
        </authorList>
    </citation>
    <scope>IDENTIFICATION</scope>
</reference>
<feature type="transmembrane region" description="Helical" evidence="1">
    <location>
        <begin position="95"/>
        <end position="117"/>
    </location>
</feature>
<evidence type="ECO:0008006" key="4">
    <source>
        <dbReference type="Google" id="ProtNLM"/>
    </source>
</evidence>
<keyword evidence="1" id="KW-0472">Membrane</keyword>
<proteinExistence type="predicted"/>
<protein>
    <recommendedName>
        <fullName evidence="4">CD72 molecule</fullName>
    </recommendedName>
</protein>
<evidence type="ECO:0000313" key="3">
    <source>
        <dbReference type="Proteomes" id="UP000233220"/>
    </source>
</evidence>
<dbReference type="Proteomes" id="UP000233220">
    <property type="component" value="Unplaced"/>
</dbReference>
<dbReference type="OMA" id="IQCEYDS"/>
<name>A0A2K6T187_SAIBB</name>
<reference evidence="2" key="1">
    <citation type="submission" date="2025-08" db="UniProtKB">
        <authorList>
            <consortium name="Ensembl"/>
        </authorList>
    </citation>
    <scope>IDENTIFICATION</scope>
</reference>
<dbReference type="PANTHER" id="PTHR15028:SF6">
    <property type="entry name" value="B-CELL DIFFERENTIATION ANTIGEN CD72"/>
    <property type="match status" value="1"/>
</dbReference>